<dbReference type="AlphaFoldDB" id="A0A7I5EAZ9"/>
<dbReference type="OrthoDB" id="5870116at2759"/>
<keyword evidence="2" id="KW-1185">Reference proteome</keyword>
<dbReference type="GO" id="GO:0015074">
    <property type="term" value="P:DNA integration"/>
    <property type="evidence" value="ECO:0007669"/>
    <property type="project" value="InterPro"/>
</dbReference>
<dbReference type="PANTHER" id="PTHR47331">
    <property type="entry name" value="PHD-TYPE DOMAIN-CONTAINING PROTEIN"/>
    <property type="match status" value="1"/>
</dbReference>
<dbReference type="WBParaSite" id="HCON_00113180-00001">
    <property type="protein sequence ID" value="HCON_00113180-00001"/>
    <property type="gene ID" value="HCON_00113180"/>
</dbReference>
<evidence type="ECO:0000313" key="2">
    <source>
        <dbReference type="Proteomes" id="UP000025227"/>
    </source>
</evidence>
<organism evidence="2 3">
    <name type="scientific">Haemonchus contortus</name>
    <name type="common">Barber pole worm</name>
    <dbReference type="NCBI Taxonomy" id="6289"/>
    <lineage>
        <taxon>Eukaryota</taxon>
        <taxon>Metazoa</taxon>
        <taxon>Ecdysozoa</taxon>
        <taxon>Nematoda</taxon>
        <taxon>Chromadorea</taxon>
        <taxon>Rhabditida</taxon>
        <taxon>Rhabditina</taxon>
        <taxon>Rhabditomorpha</taxon>
        <taxon>Strongyloidea</taxon>
        <taxon>Trichostrongylidae</taxon>
        <taxon>Haemonchus</taxon>
    </lineage>
</organism>
<feature type="domain" description="Integrase catalytic" evidence="1">
    <location>
        <begin position="1"/>
        <end position="153"/>
    </location>
</feature>
<dbReference type="PANTHER" id="PTHR47331:SF2">
    <property type="match status" value="1"/>
</dbReference>
<proteinExistence type="predicted"/>
<dbReference type="InterPro" id="IPR036397">
    <property type="entry name" value="RNaseH_sf"/>
</dbReference>
<evidence type="ECO:0000313" key="3">
    <source>
        <dbReference type="WBParaSite" id="HCON_00113180-00001"/>
    </source>
</evidence>
<dbReference type="InterPro" id="IPR012337">
    <property type="entry name" value="RNaseH-like_sf"/>
</dbReference>
<dbReference type="InterPro" id="IPR001584">
    <property type="entry name" value="Integrase_cat-core"/>
</dbReference>
<dbReference type="PROSITE" id="PS50994">
    <property type="entry name" value="INTEGRASE"/>
    <property type="match status" value="1"/>
</dbReference>
<dbReference type="Gene3D" id="3.30.420.10">
    <property type="entry name" value="Ribonuclease H-like superfamily/Ribonuclease H"/>
    <property type="match status" value="1"/>
</dbReference>
<sequence length="293" mass="33290">MATRAVHLELVVNNTVQEFLLASRRFIARRGTPDIIYSDNATTFHAADDALSSVVCATAYWRQVADFSANHKITSRFITPLSHWKGGFYERMVQLFKISFRKVVGRTPLMHEEFQTVVAEIEAVIYSRPITPFREAQSSVSALRPIHFISPQVSLQIPPSDHLQSESAVTAYKLGLWYTESLKVLDPFWHLWHTDYLAALKERHQLRIRQPKYDVAPRNINDVVIIADEKLPGSHWPLGLVVKIHSGLNGKFRSAAVRTSSGKLLTRSIAHLHPLEIQAECTYSSDSHRLLMI</sequence>
<dbReference type="Pfam" id="PF18701">
    <property type="entry name" value="DUF5641"/>
    <property type="match status" value="1"/>
</dbReference>
<name>A0A7I5EAZ9_HAECO</name>
<dbReference type="GO" id="GO:0003676">
    <property type="term" value="F:nucleic acid binding"/>
    <property type="evidence" value="ECO:0007669"/>
    <property type="project" value="InterPro"/>
</dbReference>
<protein>
    <submittedName>
        <fullName evidence="3">Integrase catalytic domain-containing protein</fullName>
    </submittedName>
</protein>
<dbReference type="OMA" id="KQWQREY"/>
<reference evidence="3" key="1">
    <citation type="submission" date="2020-12" db="UniProtKB">
        <authorList>
            <consortium name="WormBaseParasite"/>
        </authorList>
    </citation>
    <scope>IDENTIFICATION</scope>
    <source>
        <strain evidence="3">MHco3</strain>
    </source>
</reference>
<dbReference type="Proteomes" id="UP000025227">
    <property type="component" value="Unplaced"/>
</dbReference>
<dbReference type="InterPro" id="IPR040676">
    <property type="entry name" value="DUF5641"/>
</dbReference>
<evidence type="ECO:0000259" key="1">
    <source>
        <dbReference type="PROSITE" id="PS50994"/>
    </source>
</evidence>
<dbReference type="SUPFAM" id="SSF53098">
    <property type="entry name" value="Ribonuclease H-like"/>
    <property type="match status" value="1"/>
</dbReference>
<accession>A0A7I5EAZ9</accession>